<dbReference type="Gene3D" id="3.40.366.10">
    <property type="entry name" value="Malonyl-Coenzyme A Acyl Carrier Protein, domain 2"/>
    <property type="match status" value="1"/>
</dbReference>
<dbReference type="EC" id="2.3.1.39" evidence="1"/>
<evidence type="ECO:0000256" key="1">
    <source>
        <dbReference type="ARBA" id="ARBA00013258"/>
    </source>
</evidence>
<protein>
    <recommendedName>
        <fullName evidence="1">[acyl-carrier-protein] S-malonyltransferase</fullName>
        <ecNumber evidence="1">2.3.1.39</ecNumber>
    </recommendedName>
</protein>
<dbReference type="InterPro" id="IPR001227">
    <property type="entry name" value="Ac_transferase_dom_sf"/>
</dbReference>
<dbReference type="Pfam" id="PF00698">
    <property type="entry name" value="Acyl_transf_1"/>
    <property type="match status" value="1"/>
</dbReference>
<dbReference type="InterPro" id="IPR016036">
    <property type="entry name" value="Malonyl_transacylase_ACP-bd"/>
</dbReference>
<dbReference type="SUPFAM" id="SSF52151">
    <property type="entry name" value="FabD/lysophospholipase-like"/>
    <property type="match status" value="1"/>
</dbReference>
<gene>
    <name evidence="6" type="ORF">METZ01_LOCUS268363</name>
</gene>
<dbReference type="InterPro" id="IPR016035">
    <property type="entry name" value="Acyl_Trfase/lysoPLipase"/>
</dbReference>
<evidence type="ECO:0000313" key="6">
    <source>
        <dbReference type="EMBL" id="SVC15509.1"/>
    </source>
</evidence>
<sequence>HRCILGASLPEQISYVLAVRVKILDSKIFFIFPGQGSQYRGMGADLVEQFPCAREIFDQASEVVGYNMTELCFKDPKGQLDSTQFTQPALLTHQVACLESFKSESKGIVQPTVLAGHSVGEYSALVAGGALSFETALRLVKHRGELMGKLGKGTMLATTLDFESAIKLADKHYCGIGGCNLPQQTVIAGEHDDLEALMDDLTQFYPGKRGIRLKTEGAFHTYLMVGAAQEFRKILDGVEFRDLETDVLSNYTGTFHEVDSAAIRSRLFFQLFNPVRWVDCMEAAMDKEVEIIVEFGGGIGKEEGPENKRPNLESITRKSLKMNQREALYVPAINASSISSAAEKLT</sequence>
<feature type="non-terminal residue" evidence="6">
    <location>
        <position position="1"/>
    </location>
</feature>
<dbReference type="AlphaFoldDB" id="A0A382JUR8"/>
<accession>A0A382JUR8</accession>
<dbReference type="InterPro" id="IPR050858">
    <property type="entry name" value="Mal-CoA-ACP_Trans/PKS_FabD"/>
</dbReference>
<dbReference type="InterPro" id="IPR014043">
    <property type="entry name" value="Acyl_transferase_dom"/>
</dbReference>
<reference evidence="6" key="1">
    <citation type="submission" date="2018-05" db="EMBL/GenBank/DDBJ databases">
        <authorList>
            <person name="Lanie J.A."/>
            <person name="Ng W.-L."/>
            <person name="Kazmierczak K.M."/>
            <person name="Andrzejewski T.M."/>
            <person name="Davidsen T.M."/>
            <person name="Wayne K.J."/>
            <person name="Tettelin H."/>
            <person name="Glass J.I."/>
            <person name="Rusch D."/>
            <person name="Podicherti R."/>
            <person name="Tsui H.-C.T."/>
            <person name="Winkler M.E."/>
        </authorList>
    </citation>
    <scope>NUCLEOTIDE SEQUENCE</scope>
</reference>
<dbReference type="PANTHER" id="PTHR42681">
    <property type="entry name" value="MALONYL-COA-ACYL CARRIER PROTEIN TRANSACYLASE, MITOCHONDRIAL"/>
    <property type="match status" value="1"/>
</dbReference>
<proteinExistence type="predicted"/>
<evidence type="ECO:0000256" key="2">
    <source>
        <dbReference type="ARBA" id="ARBA00022679"/>
    </source>
</evidence>
<name>A0A382JUR8_9ZZZZ</name>
<dbReference type="Gene3D" id="3.30.70.250">
    <property type="entry name" value="Malonyl-CoA ACP transacylase, ACP-binding"/>
    <property type="match status" value="1"/>
</dbReference>
<evidence type="ECO:0000256" key="4">
    <source>
        <dbReference type="ARBA" id="ARBA00048462"/>
    </source>
</evidence>
<dbReference type="SUPFAM" id="SSF55048">
    <property type="entry name" value="Probable ACP-binding domain of malonyl-CoA ACP transacylase"/>
    <property type="match status" value="1"/>
</dbReference>
<dbReference type="GO" id="GO:0005739">
    <property type="term" value="C:mitochondrion"/>
    <property type="evidence" value="ECO:0007669"/>
    <property type="project" value="TreeGrafter"/>
</dbReference>
<dbReference type="GO" id="GO:0006633">
    <property type="term" value="P:fatty acid biosynthetic process"/>
    <property type="evidence" value="ECO:0007669"/>
    <property type="project" value="TreeGrafter"/>
</dbReference>
<evidence type="ECO:0000259" key="5">
    <source>
        <dbReference type="SMART" id="SM00827"/>
    </source>
</evidence>
<dbReference type="GO" id="GO:0004314">
    <property type="term" value="F:[acyl-carrier-protein] S-malonyltransferase activity"/>
    <property type="evidence" value="ECO:0007669"/>
    <property type="project" value="UniProtKB-EC"/>
</dbReference>
<keyword evidence="3" id="KW-0012">Acyltransferase</keyword>
<evidence type="ECO:0000256" key="3">
    <source>
        <dbReference type="ARBA" id="ARBA00023315"/>
    </source>
</evidence>
<keyword evidence="2" id="KW-0808">Transferase</keyword>
<comment type="catalytic activity">
    <reaction evidence="4">
        <text>holo-[ACP] + malonyl-CoA = malonyl-[ACP] + CoA</text>
        <dbReference type="Rhea" id="RHEA:41792"/>
        <dbReference type="Rhea" id="RHEA-COMP:9623"/>
        <dbReference type="Rhea" id="RHEA-COMP:9685"/>
        <dbReference type="ChEBI" id="CHEBI:57287"/>
        <dbReference type="ChEBI" id="CHEBI:57384"/>
        <dbReference type="ChEBI" id="CHEBI:64479"/>
        <dbReference type="ChEBI" id="CHEBI:78449"/>
        <dbReference type="EC" id="2.3.1.39"/>
    </reaction>
</comment>
<feature type="domain" description="Malonyl-CoA:ACP transacylase (MAT)" evidence="5">
    <location>
        <begin position="31"/>
        <end position="319"/>
    </location>
</feature>
<organism evidence="6">
    <name type="scientific">marine metagenome</name>
    <dbReference type="NCBI Taxonomy" id="408172"/>
    <lineage>
        <taxon>unclassified sequences</taxon>
        <taxon>metagenomes</taxon>
        <taxon>ecological metagenomes</taxon>
    </lineage>
</organism>
<dbReference type="EMBL" id="UINC01076388">
    <property type="protein sequence ID" value="SVC15509.1"/>
    <property type="molecule type" value="Genomic_DNA"/>
</dbReference>
<dbReference type="PANTHER" id="PTHR42681:SF1">
    <property type="entry name" value="MALONYL-COA-ACYL CARRIER PROTEIN TRANSACYLASE, MITOCHONDRIAL"/>
    <property type="match status" value="1"/>
</dbReference>
<dbReference type="SMART" id="SM00827">
    <property type="entry name" value="PKS_AT"/>
    <property type="match status" value="1"/>
</dbReference>